<protein>
    <submittedName>
        <fullName evidence="1">Uncharacterized protein</fullName>
    </submittedName>
</protein>
<sequence length="59" mass="6574">MDNDEHETMLSIGTTTTARIAAAVVAMSNWMSTEEQPDDWRGVVNGIYTLVRVAEYGIR</sequence>
<keyword evidence="2" id="KW-1185">Reference proteome</keyword>
<accession>A0AA40GGZ0</accession>
<dbReference type="EMBL" id="JAHYIQ010000001">
    <property type="protein sequence ID" value="KAK1137618.1"/>
    <property type="molecule type" value="Genomic_DNA"/>
</dbReference>
<gene>
    <name evidence="1" type="ORF">K0M31_002116</name>
</gene>
<evidence type="ECO:0000313" key="2">
    <source>
        <dbReference type="Proteomes" id="UP001177670"/>
    </source>
</evidence>
<name>A0AA40GGZ0_9HYME</name>
<dbReference type="AlphaFoldDB" id="A0AA40GGZ0"/>
<proteinExistence type="predicted"/>
<comment type="caution">
    <text evidence="1">The sequence shown here is derived from an EMBL/GenBank/DDBJ whole genome shotgun (WGS) entry which is preliminary data.</text>
</comment>
<reference evidence="1" key="1">
    <citation type="submission" date="2021-10" db="EMBL/GenBank/DDBJ databases">
        <title>Melipona bicolor Genome sequencing and assembly.</title>
        <authorList>
            <person name="Araujo N.S."/>
            <person name="Arias M.C."/>
        </authorList>
    </citation>
    <scope>NUCLEOTIDE SEQUENCE</scope>
    <source>
        <strain evidence="1">USP_2M_L1-L4_2017</strain>
        <tissue evidence="1">Whole body</tissue>
    </source>
</reference>
<organism evidence="1 2">
    <name type="scientific">Melipona bicolor</name>
    <dbReference type="NCBI Taxonomy" id="60889"/>
    <lineage>
        <taxon>Eukaryota</taxon>
        <taxon>Metazoa</taxon>
        <taxon>Ecdysozoa</taxon>
        <taxon>Arthropoda</taxon>
        <taxon>Hexapoda</taxon>
        <taxon>Insecta</taxon>
        <taxon>Pterygota</taxon>
        <taxon>Neoptera</taxon>
        <taxon>Endopterygota</taxon>
        <taxon>Hymenoptera</taxon>
        <taxon>Apocrita</taxon>
        <taxon>Aculeata</taxon>
        <taxon>Apoidea</taxon>
        <taxon>Anthophila</taxon>
        <taxon>Apidae</taxon>
        <taxon>Melipona</taxon>
    </lineage>
</organism>
<dbReference type="Proteomes" id="UP001177670">
    <property type="component" value="Unassembled WGS sequence"/>
</dbReference>
<evidence type="ECO:0000313" key="1">
    <source>
        <dbReference type="EMBL" id="KAK1137618.1"/>
    </source>
</evidence>